<sequence>MKFFLRTALLLLLPCLVYAQANYQPGFIVKTNGDTLRGVINYRENDNTPRIIEFKNSTSDRSVTQFGANDLKAFTINNTEVFISYRGKLSLNKNILTSLPSYVDTTNIQDTVFLKTLVKGVNVSLYSQSDAIKTRYFVAEKDNLPVELGYYPRMRETTVLPGALYKGQLMDLLKKYTSVTNTDDLLKDVTYDDQKLIGVVNIINHQQSQTLQKGKVYWRLFAGAAVSRVSTTVDGENFPFTGAPADVEYRPVLSVGFDLLKNPLIQHVFFRTELSFYTIKPSYSVPVVISGPDQMKVYTFRQTNISITPQLIYNVYDKPGLKFFIGAGARLNYSVYTDNKVTYTNVDPQLAVSYNKEKPYDLESFWFSFPVSAGVNIARRVEASFSYMQNTAFTTYTGFSIGSQMMNVGVKYFIKSR</sequence>
<feature type="signal peptide" evidence="1">
    <location>
        <begin position="1"/>
        <end position="19"/>
    </location>
</feature>
<keyword evidence="4" id="KW-1185">Reference proteome</keyword>
<keyword evidence="1" id="KW-0732">Signal</keyword>
<dbReference type="EMBL" id="JALJEJ010000015">
    <property type="protein sequence ID" value="MCJ8211943.1"/>
    <property type="molecule type" value="Genomic_DNA"/>
</dbReference>
<name>A0A9X1X6T1_9SPHI</name>
<protein>
    <submittedName>
        <fullName evidence="3">PorT family protein</fullName>
    </submittedName>
</protein>
<proteinExistence type="predicted"/>
<reference evidence="3" key="1">
    <citation type="submission" date="2022-04" db="EMBL/GenBank/DDBJ databases">
        <title>Mucilaginibacter sp. RS28 isolated from freshwater.</title>
        <authorList>
            <person name="Ko S.-R."/>
        </authorList>
    </citation>
    <scope>NUCLEOTIDE SEQUENCE</scope>
    <source>
        <strain evidence="3">RS28</strain>
    </source>
</reference>
<feature type="domain" description="Outer membrane protein beta-barrel" evidence="2">
    <location>
        <begin position="212"/>
        <end position="389"/>
    </location>
</feature>
<feature type="chain" id="PRO_5040848443" evidence="1">
    <location>
        <begin position="20"/>
        <end position="417"/>
    </location>
</feature>
<accession>A0A9X1X6T1</accession>
<evidence type="ECO:0000313" key="3">
    <source>
        <dbReference type="EMBL" id="MCJ8211943.1"/>
    </source>
</evidence>
<dbReference type="Proteomes" id="UP001139450">
    <property type="component" value="Unassembled WGS sequence"/>
</dbReference>
<dbReference type="InterPro" id="IPR025665">
    <property type="entry name" value="Beta-barrel_OMP_2"/>
</dbReference>
<evidence type="ECO:0000259" key="2">
    <source>
        <dbReference type="Pfam" id="PF13568"/>
    </source>
</evidence>
<gene>
    <name evidence="3" type="ORF">MUY27_19650</name>
</gene>
<evidence type="ECO:0000313" key="4">
    <source>
        <dbReference type="Proteomes" id="UP001139450"/>
    </source>
</evidence>
<dbReference type="RefSeq" id="WP_245133039.1">
    <property type="nucleotide sequence ID" value="NZ_JALJEJ010000015.1"/>
</dbReference>
<organism evidence="3 4">
    <name type="scientific">Mucilaginibacter straminoryzae</name>
    <dbReference type="NCBI Taxonomy" id="2932774"/>
    <lineage>
        <taxon>Bacteria</taxon>
        <taxon>Pseudomonadati</taxon>
        <taxon>Bacteroidota</taxon>
        <taxon>Sphingobacteriia</taxon>
        <taxon>Sphingobacteriales</taxon>
        <taxon>Sphingobacteriaceae</taxon>
        <taxon>Mucilaginibacter</taxon>
    </lineage>
</organism>
<dbReference type="AlphaFoldDB" id="A0A9X1X6T1"/>
<evidence type="ECO:0000256" key="1">
    <source>
        <dbReference type="SAM" id="SignalP"/>
    </source>
</evidence>
<comment type="caution">
    <text evidence="3">The sequence shown here is derived from an EMBL/GenBank/DDBJ whole genome shotgun (WGS) entry which is preliminary data.</text>
</comment>
<dbReference type="Pfam" id="PF13568">
    <property type="entry name" value="OMP_b-brl_2"/>
    <property type="match status" value="1"/>
</dbReference>